<comment type="caution">
    <text evidence="1">The sequence shown here is derived from an EMBL/GenBank/DDBJ whole genome shotgun (WGS) entry which is preliminary data.</text>
</comment>
<reference evidence="1" key="1">
    <citation type="journal article" date="2015" name="Nature">
        <title>Complex archaea that bridge the gap between prokaryotes and eukaryotes.</title>
        <authorList>
            <person name="Spang A."/>
            <person name="Saw J.H."/>
            <person name="Jorgensen S.L."/>
            <person name="Zaremba-Niedzwiedzka K."/>
            <person name="Martijn J."/>
            <person name="Lind A.E."/>
            <person name="van Eijk R."/>
            <person name="Schleper C."/>
            <person name="Guy L."/>
            <person name="Ettema T.J."/>
        </authorList>
    </citation>
    <scope>NUCLEOTIDE SEQUENCE</scope>
</reference>
<proteinExistence type="predicted"/>
<feature type="non-terminal residue" evidence="1">
    <location>
        <position position="257"/>
    </location>
</feature>
<gene>
    <name evidence="1" type="ORF">LCGC14_1188230</name>
</gene>
<sequence length="257" mass="28291">MTPKQKAWKQCSRYCRLRDAIAYCEKYGIDHIVQTEPILKIRPINSHRSVPAVERYGYLPVFEKENAFALLGEFDKVTNYRYTATEAGYYHATLNTEFNIGTDNKVIANYLYKNGSAVAQSTLDTAGTERHAIEVSKDIFLNGTTDYIEFYCYHQQGGAKDIIGVDAFRTYFSIHKLETSGLVAIDSVADAGYLGAASGDGVLRVDGSLTYTDGGDFITIGLGAVSAGKNTARVSGYMSGNQSINNVTLTKIEFDTE</sequence>
<evidence type="ECO:0000313" key="1">
    <source>
        <dbReference type="EMBL" id="KKM95451.1"/>
    </source>
</evidence>
<name>A0A0F9M7X6_9ZZZZ</name>
<accession>A0A0F9M7X6</accession>
<organism evidence="1">
    <name type="scientific">marine sediment metagenome</name>
    <dbReference type="NCBI Taxonomy" id="412755"/>
    <lineage>
        <taxon>unclassified sequences</taxon>
        <taxon>metagenomes</taxon>
        <taxon>ecological metagenomes</taxon>
    </lineage>
</organism>
<dbReference type="EMBL" id="LAZR01006007">
    <property type="protein sequence ID" value="KKM95451.1"/>
    <property type="molecule type" value="Genomic_DNA"/>
</dbReference>
<protein>
    <submittedName>
        <fullName evidence="1">Uncharacterized protein</fullName>
    </submittedName>
</protein>
<dbReference type="AlphaFoldDB" id="A0A0F9M7X6"/>